<gene>
    <name evidence="2" type="primary">ND6</name>
</gene>
<accession>S4SZW3</accession>
<dbReference type="GeneID" id="16488825"/>
<keyword evidence="2" id="KW-0496">Mitochondrion</keyword>
<organism evidence="2">
    <name type="scientific">Abacion magnum</name>
    <name type="common">Millipede</name>
    <dbReference type="NCBI Taxonomy" id="118452"/>
    <lineage>
        <taxon>Eukaryota</taxon>
        <taxon>Metazoa</taxon>
        <taxon>Ecdysozoa</taxon>
        <taxon>Arthropoda</taxon>
        <taxon>Myriapoda</taxon>
        <taxon>Diplopoda</taxon>
        <taxon>Helminthomorpha</taxon>
        <taxon>Callipodida</taxon>
        <taxon>Callipodidae</taxon>
        <taxon>Abacion</taxon>
    </lineage>
</organism>
<geneLocation type="mitochondrion" evidence="2"/>
<feature type="transmembrane region" description="Helical" evidence="1">
    <location>
        <begin position="47"/>
        <end position="67"/>
    </location>
</feature>
<dbReference type="AlphaFoldDB" id="S4SZW3"/>
<keyword evidence="1" id="KW-0812">Transmembrane</keyword>
<keyword evidence="1" id="KW-1133">Transmembrane helix</keyword>
<evidence type="ECO:0000313" key="2">
    <source>
        <dbReference type="EMBL" id="AFR77017.1"/>
    </source>
</evidence>
<feature type="transmembrane region" description="Helical" evidence="1">
    <location>
        <begin position="79"/>
        <end position="96"/>
    </location>
</feature>
<proteinExistence type="predicted"/>
<feature type="transmembrane region" description="Helical" evidence="1">
    <location>
        <begin position="116"/>
        <end position="142"/>
    </location>
</feature>
<feature type="transmembrane region" description="Helical" evidence="1">
    <location>
        <begin position="21"/>
        <end position="41"/>
    </location>
</feature>
<reference evidence="2" key="1">
    <citation type="journal article" date="2013" name="PLoS ONE">
        <title>Arthropod phylogenetics in light of three novel millipede (myriapoda: diplopoda) mitochondrial genomes with comments on the appropriateness of mitochondrial genome sequence data for inferring deep level relationships.</title>
        <authorList>
            <person name="Brewer M.S."/>
            <person name="Swafford L."/>
            <person name="Spruill C.L."/>
            <person name="Bond J.E."/>
        </authorList>
    </citation>
    <scope>NUCLEOTIDE SEQUENCE</scope>
</reference>
<evidence type="ECO:0000256" key="1">
    <source>
        <dbReference type="SAM" id="Phobius"/>
    </source>
</evidence>
<dbReference type="RefSeq" id="YP_008378720.1">
    <property type="nucleotide sequence ID" value="NC_021932.1"/>
</dbReference>
<keyword evidence="1" id="KW-0472">Membrane</keyword>
<dbReference type="CTD" id="4541"/>
<protein>
    <submittedName>
        <fullName evidence="2">NADH dehydrogenase subunit 6</fullName>
    </submittedName>
</protein>
<dbReference type="EMBL" id="JX437062">
    <property type="protein sequence ID" value="AFR77017.1"/>
    <property type="molecule type" value="Genomic_DNA"/>
</dbReference>
<sequence>MMIMSSTLLLMTSIFTQLSHPLTMGVIIIMATMMTLIFMIMTLQTSWLSYIMFMVFLGALLILFIYVSSLAPNEQFTKLNPLVTILPLMLISMTTMTPPSLDQKITYQTINFSKKLYSSMLSLTTLTLIIFLLFTLIVTVYITKFKQGPLRLI</sequence>
<name>S4SZW3_ABAMA</name>